<evidence type="ECO:0000313" key="3">
    <source>
        <dbReference type="Proteomes" id="UP000318823"/>
    </source>
</evidence>
<protein>
    <submittedName>
        <fullName evidence="2">Uncharacterized protein</fullName>
    </submittedName>
</protein>
<dbReference type="EMBL" id="CP041395">
    <property type="protein sequence ID" value="QDM10994.1"/>
    <property type="molecule type" value="Genomic_DNA"/>
</dbReference>
<evidence type="ECO:0000313" key="2">
    <source>
        <dbReference type="EMBL" id="QDM10994.1"/>
    </source>
</evidence>
<organism evidence="2 3">
    <name type="scientific">Bacteroides ovatus</name>
    <dbReference type="NCBI Taxonomy" id="28116"/>
    <lineage>
        <taxon>Bacteria</taxon>
        <taxon>Pseudomonadati</taxon>
        <taxon>Bacteroidota</taxon>
        <taxon>Bacteroidia</taxon>
        <taxon>Bacteroidales</taxon>
        <taxon>Bacteroidaceae</taxon>
        <taxon>Bacteroides</taxon>
    </lineage>
</organism>
<name>A0AAP9IXG6_BACOV</name>
<accession>A0AAP9IXG6</accession>
<proteinExistence type="predicted"/>
<sequence length="235" mass="27005">MKLFKSVFGAILVVSFLQIGYSCSSDFHRFNDELDEIKVDGATTRGMAGHRMSLVDSVAETDEFVEYMIALNSLYKKSDEYFSKLSKQEIEMLESTAKLNNVEDVDAGIGYSDLYQALKSEMDMVVRTARILHEKTDYLRLNDDELNTLFRVQTLTSRRVIKKSRSSENDRIQKCAAERQERYEQAELEASRAMGECALLKDDWEYMQCMGDAIVARNAKWARADELYEDCIKGK</sequence>
<dbReference type="Proteomes" id="UP000318823">
    <property type="component" value="Chromosome"/>
</dbReference>
<evidence type="ECO:0000256" key="1">
    <source>
        <dbReference type="SAM" id="Coils"/>
    </source>
</evidence>
<reference evidence="3" key="1">
    <citation type="journal article" date="2018" name="J. Anim. Genet.">
        <title>Acquired interbacterial defense systems protect against interspecies antagonism in the human gut microbiome.</title>
        <authorList>
            <person name="Ross B.D."/>
            <person name="Verster A.J."/>
            <person name="Radey M.C."/>
            <person name="Schmidtke D.T."/>
            <person name="Pope C.E."/>
            <person name="Hoffman L.R."/>
            <person name="Hajjar A."/>
            <person name="Peterson S.B."/>
            <person name="Borenstein E."/>
            <person name="Mougous J."/>
        </authorList>
    </citation>
    <scope>NUCLEOTIDE SEQUENCE [LARGE SCALE GENOMIC DNA]</scope>
    <source>
        <strain evidence="3">3725 D1 iv</strain>
    </source>
</reference>
<keyword evidence="1" id="KW-0175">Coiled coil</keyword>
<dbReference type="AlphaFoldDB" id="A0AAP9IXG6"/>
<dbReference type="RefSeq" id="WP_032844870.1">
    <property type="nucleotide sequence ID" value="NZ_CAXSRA010000007.1"/>
</dbReference>
<feature type="coiled-coil region" evidence="1">
    <location>
        <begin position="176"/>
        <end position="203"/>
    </location>
</feature>
<gene>
    <name evidence="2" type="ORF">DYI28_21100</name>
</gene>
<dbReference type="PROSITE" id="PS51257">
    <property type="entry name" value="PROKAR_LIPOPROTEIN"/>
    <property type="match status" value="1"/>
</dbReference>